<gene>
    <name evidence="7" type="ORF">NP493_551g02000</name>
</gene>
<comment type="caution">
    <text evidence="7">The sequence shown here is derived from an EMBL/GenBank/DDBJ whole genome shotgun (WGS) entry which is preliminary data.</text>
</comment>
<evidence type="ECO:0000313" key="8">
    <source>
        <dbReference type="Proteomes" id="UP001209878"/>
    </source>
</evidence>
<feature type="domain" description="Ig-like" evidence="6">
    <location>
        <begin position="36"/>
        <end position="130"/>
    </location>
</feature>
<dbReference type="Pfam" id="PF13927">
    <property type="entry name" value="Ig_3"/>
    <property type="match status" value="2"/>
</dbReference>
<dbReference type="InterPro" id="IPR013783">
    <property type="entry name" value="Ig-like_fold"/>
</dbReference>
<evidence type="ECO:0000256" key="3">
    <source>
        <dbReference type="ARBA" id="ARBA00023157"/>
    </source>
</evidence>
<reference evidence="7" key="1">
    <citation type="journal article" date="2023" name="Mol. Biol. Evol.">
        <title>Third-Generation Sequencing Reveals the Adaptive Role of the Epigenome in Three Deep-Sea Polychaetes.</title>
        <authorList>
            <person name="Perez M."/>
            <person name="Aroh O."/>
            <person name="Sun Y."/>
            <person name="Lan Y."/>
            <person name="Juniper S.K."/>
            <person name="Young C.R."/>
            <person name="Angers B."/>
            <person name="Qian P.Y."/>
        </authorList>
    </citation>
    <scope>NUCLEOTIDE SEQUENCE</scope>
    <source>
        <strain evidence="7">R07B-5</strain>
    </source>
</reference>
<name>A0AAD9KV60_RIDPI</name>
<evidence type="ECO:0000256" key="1">
    <source>
        <dbReference type="ARBA" id="ARBA00022729"/>
    </source>
</evidence>
<dbReference type="PANTHER" id="PTHR12231">
    <property type="entry name" value="CTX-RELATED TYPE I TRANSMEMBRANE PROTEIN"/>
    <property type="match status" value="1"/>
</dbReference>
<keyword evidence="1" id="KW-0732">Signal</keyword>
<keyword evidence="5" id="KW-0472">Membrane</keyword>
<accession>A0AAD9KV60</accession>
<dbReference type="PANTHER" id="PTHR12231:SF253">
    <property type="entry name" value="DPR-INTERACTING PROTEIN ETA, ISOFORM B-RELATED"/>
    <property type="match status" value="1"/>
</dbReference>
<dbReference type="InterPro" id="IPR003598">
    <property type="entry name" value="Ig_sub2"/>
</dbReference>
<keyword evidence="2" id="KW-0677">Repeat</keyword>
<dbReference type="InterPro" id="IPR051170">
    <property type="entry name" value="Neural/epithelial_adhesion"/>
</dbReference>
<dbReference type="SMART" id="SM00408">
    <property type="entry name" value="IGc2"/>
    <property type="match status" value="2"/>
</dbReference>
<feature type="transmembrane region" description="Helical" evidence="5">
    <location>
        <begin position="15"/>
        <end position="32"/>
    </location>
</feature>
<feature type="domain" description="Ig-like" evidence="6">
    <location>
        <begin position="242"/>
        <end position="319"/>
    </location>
</feature>
<evidence type="ECO:0000256" key="4">
    <source>
        <dbReference type="ARBA" id="ARBA00023319"/>
    </source>
</evidence>
<proteinExistence type="predicted"/>
<evidence type="ECO:0000256" key="2">
    <source>
        <dbReference type="ARBA" id="ARBA00022737"/>
    </source>
</evidence>
<sequence>MCENRRTCGLCRSRINMIIGFIAICGFIQLAVTSPPRFTNVSKKEIVYLVRKRVELPCTAQADPEPIYEWRKDGEPLDITSPDFQREPGTGTIIIPEPVSRHEGIYQCFAKNMYGTAVGLKTMLKKATLAPFPTMKEPKVHYPTIGEPLVLRCNPPFSYPKGILYWAESKPGARISAIDNSARVSQDFEGNLYFTNVEAKDRTDGDGYVCIVNNENLRSLSKGDDEKIYSVSSPGPPTILRPSVMWTSQPINIAIKGENLRLKCIFAGYPTPTVKWRRLDAPMPPKVNHTSFGQEIVITKIDETDTGRYECSATQTWTC</sequence>
<dbReference type="SUPFAM" id="SSF48726">
    <property type="entry name" value="Immunoglobulin"/>
    <property type="match status" value="3"/>
</dbReference>
<keyword evidence="5" id="KW-1133">Transmembrane helix</keyword>
<dbReference type="InterPro" id="IPR036179">
    <property type="entry name" value="Ig-like_dom_sf"/>
</dbReference>
<dbReference type="AlphaFoldDB" id="A0AAD9KV60"/>
<feature type="domain" description="Ig-like" evidence="6">
    <location>
        <begin position="131"/>
        <end position="221"/>
    </location>
</feature>
<dbReference type="SMART" id="SM00409">
    <property type="entry name" value="IG"/>
    <property type="match status" value="3"/>
</dbReference>
<keyword evidence="5" id="KW-0812">Transmembrane</keyword>
<evidence type="ECO:0000259" key="6">
    <source>
        <dbReference type="PROSITE" id="PS50835"/>
    </source>
</evidence>
<dbReference type="PROSITE" id="PS50835">
    <property type="entry name" value="IG_LIKE"/>
    <property type="match status" value="3"/>
</dbReference>
<keyword evidence="3" id="KW-1015">Disulfide bond</keyword>
<evidence type="ECO:0000313" key="7">
    <source>
        <dbReference type="EMBL" id="KAK2178248.1"/>
    </source>
</evidence>
<dbReference type="GO" id="GO:0043005">
    <property type="term" value="C:neuron projection"/>
    <property type="evidence" value="ECO:0007669"/>
    <property type="project" value="TreeGrafter"/>
</dbReference>
<keyword evidence="8" id="KW-1185">Reference proteome</keyword>
<dbReference type="InterPro" id="IPR003599">
    <property type="entry name" value="Ig_sub"/>
</dbReference>
<dbReference type="Gene3D" id="2.60.40.10">
    <property type="entry name" value="Immunoglobulins"/>
    <property type="match status" value="3"/>
</dbReference>
<dbReference type="InterPro" id="IPR007110">
    <property type="entry name" value="Ig-like_dom"/>
</dbReference>
<evidence type="ECO:0000256" key="5">
    <source>
        <dbReference type="SAM" id="Phobius"/>
    </source>
</evidence>
<protein>
    <recommendedName>
        <fullName evidence="6">Ig-like domain-containing protein</fullName>
    </recommendedName>
</protein>
<dbReference type="EMBL" id="JAODUO010000551">
    <property type="protein sequence ID" value="KAK2178248.1"/>
    <property type="molecule type" value="Genomic_DNA"/>
</dbReference>
<keyword evidence="4" id="KW-0393">Immunoglobulin domain</keyword>
<dbReference type="Proteomes" id="UP001209878">
    <property type="component" value="Unassembled WGS sequence"/>
</dbReference>
<organism evidence="7 8">
    <name type="scientific">Ridgeia piscesae</name>
    <name type="common">Tubeworm</name>
    <dbReference type="NCBI Taxonomy" id="27915"/>
    <lineage>
        <taxon>Eukaryota</taxon>
        <taxon>Metazoa</taxon>
        <taxon>Spiralia</taxon>
        <taxon>Lophotrochozoa</taxon>
        <taxon>Annelida</taxon>
        <taxon>Polychaeta</taxon>
        <taxon>Sedentaria</taxon>
        <taxon>Canalipalpata</taxon>
        <taxon>Sabellida</taxon>
        <taxon>Siboglinidae</taxon>
        <taxon>Ridgeia</taxon>
    </lineage>
</organism>